<evidence type="ECO:0000256" key="1">
    <source>
        <dbReference type="SAM" id="MobiDB-lite"/>
    </source>
</evidence>
<name>A0A9P6IQU6_MORAP</name>
<evidence type="ECO:0000313" key="3">
    <source>
        <dbReference type="Proteomes" id="UP000738359"/>
    </source>
</evidence>
<feature type="non-terminal residue" evidence="2">
    <location>
        <position position="276"/>
    </location>
</feature>
<sequence>PAVASAQEAYNLFSELTNLPPLKDSVPDIPITKTTDMAMVPVQASLRSHYRNCTFEGSPNPDPDGLSDIEHFFQMNTQGQYCDFPTAKFGTGFVVLPECVLLDIFYARDDTKSIIKGVLQQLGEEDSVSAKRTGQPETFRYKVAAQDYSRDHIGRLMEALFGTGLYGSVSVQQDPAATKYRLKGSIITNGLEVHLLAYDTQSPRPRKAAESKSDDDDAALGATSELDSEMDIEGGFLAVDSLDDEEKALLEGQVQAGTSSIVMQGHQEVAEAQAET</sequence>
<protein>
    <submittedName>
        <fullName evidence="2">Uncharacterized protein</fullName>
    </submittedName>
</protein>
<dbReference type="AlphaFoldDB" id="A0A9P6IQU6"/>
<dbReference type="EMBL" id="JAAAHY010003329">
    <property type="protein sequence ID" value="KAF9942952.1"/>
    <property type="molecule type" value="Genomic_DNA"/>
</dbReference>
<accession>A0A9P6IQU6</accession>
<feature type="region of interest" description="Disordered" evidence="1">
    <location>
        <begin position="201"/>
        <end position="227"/>
    </location>
</feature>
<reference evidence="2" key="1">
    <citation type="journal article" date="2020" name="Fungal Divers.">
        <title>Resolving the Mortierellaceae phylogeny through synthesis of multi-gene phylogenetics and phylogenomics.</title>
        <authorList>
            <person name="Vandepol N."/>
            <person name="Liber J."/>
            <person name="Desiro A."/>
            <person name="Na H."/>
            <person name="Kennedy M."/>
            <person name="Barry K."/>
            <person name="Grigoriev I.V."/>
            <person name="Miller A.N."/>
            <person name="O'Donnell K."/>
            <person name="Stajich J.E."/>
            <person name="Bonito G."/>
        </authorList>
    </citation>
    <scope>NUCLEOTIDE SEQUENCE</scope>
    <source>
        <strain evidence="2">CK1249</strain>
    </source>
</reference>
<keyword evidence="3" id="KW-1185">Reference proteome</keyword>
<feature type="non-terminal residue" evidence="2">
    <location>
        <position position="1"/>
    </location>
</feature>
<dbReference type="Proteomes" id="UP000738359">
    <property type="component" value="Unassembled WGS sequence"/>
</dbReference>
<organism evidence="2 3">
    <name type="scientific">Mortierella alpina</name>
    <name type="common">Oleaginous fungus</name>
    <name type="synonym">Mortierella renispora</name>
    <dbReference type="NCBI Taxonomy" id="64518"/>
    <lineage>
        <taxon>Eukaryota</taxon>
        <taxon>Fungi</taxon>
        <taxon>Fungi incertae sedis</taxon>
        <taxon>Mucoromycota</taxon>
        <taxon>Mortierellomycotina</taxon>
        <taxon>Mortierellomycetes</taxon>
        <taxon>Mortierellales</taxon>
        <taxon>Mortierellaceae</taxon>
        <taxon>Mortierella</taxon>
    </lineage>
</organism>
<comment type="caution">
    <text evidence="2">The sequence shown here is derived from an EMBL/GenBank/DDBJ whole genome shotgun (WGS) entry which is preliminary data.</text>
</comment>
<dbReference type="OrthoDB" id="2447348at2759"/>
<evidence type="ECO:0000313" key="2">
    <source>
        <dbReference type="EMBL" id="KAF9942952.1"/>
    </source>
</evidence>
<gene>
    <name evidence="2" type="ORF">BGZ70_006057</name>
</gene>
<proteinExistence type="predicted"/>